<dbReference type="SMART" id="SM00327">
    <property type="entry name" value="VWA"/>
    <property type="match status" value="1"/>
</dbReference>
<feature type="compositionally biased region" description="Polar residues" evidence="1">
    <location>
        <begin position="391"/>
        <end position="411"/>
    </location>
</feature>
<dbReference type="InterPro" id="IPR036465">
    <property type="entry name" value="vWFA_dom_sf"/>
</dbReference>
<evidence type="ECO:0000256" key="2">
    <source>
        <dbReference type="SAM" id="SignalP"/>
    </source>
</evidence>
<proteinExistence type="predicted"/>
<evidence type="ECO:0000313" key="4">
    <source>
        <dbReference type="EMBL" id="CAK9049954.1"/>
    </source>
</evidence>
<evidence type="ECO:0000256" key="1">
    <source>
        <dbReference type="SAM" id="MobiDB-lite"/>
    </source>
</evidence>
<accession>A0ABP0MGU5</accession>
<name>A0ABP0MGU5_9DINO</name>
<feature type="chain" id="PRO_5046687893" evidence="2">
    <location>
        <begin position="23"/>
        <end position="554"/>
    </location>
</feature>
<feature type="compositionally biased region" description="Low complexity" evidence="1">
    <location>
        <begin position="244"/>
        <end position="258"/>
    </location>
</feature>
<feature type="region of interest" description="Disordered" evidence="1">
    <location>
        <begin position="236"/>
        <end position="454"/>
    </location>
</feature>
<keyword evidence="2" id="KW-0732">Signal</keyword>
<feature type="compositionally biased region" description="Polar residues" evidence="1">
    <location>
        <begin position="298"/>
        <end position="316"/>
    </location>
</feature>
<reference evidence="4 5" key="1">
    <citation type="submission" date="2024-02" db="EMBL/GenBank/DDBJ databases">
        <authorList>
            <person name="Chen Y."/>
            <person name="Shah S."/>
            <person name="Dougan E. K."/>
            <person name="Thang M."/>
            <person name="Chan C."/>
        </authorList>
    </citation>
    <scope>NUCLEOTIDE SEQUENCE [LARGE SCALE GENOMIC DNA]</scope>
</reference>
<dbReference type="Gene3D" id="3.40.50.410">
    <property type="entry name" value="von Willebrand factor, type A domain"/>
    <property type="match status" value="1"/>
</dbReference>
<feature type="domain" description="VWFA" evidence="3">
    <location>
        <begin position="55"/>
        <end position="221"/>
    </location>
</feature>
<dbReference type="PANTHER" id="PTHR22588">
    <property type="entry name" value="VWFA DOMAIN-CONTAINING PROTEIN"/>
    <property type="match status" value="1"/>
</dbReference>
<dbReference type="EMBL" id="CAXAMM010021446">
    <property type="protein sequence ID" value="CAK9049954.1"/>
    <property type="molecule type" value="Genomic_DNA"/>
</dbReference>
<organism evidence="4 5">
    <name type="scientific">Durusdinium trenchii</name>
    <dbReference type="NCBI Taxonomy" id="1381693"/>
    <lineage>
        <taxon>Eukaryota</taxon>
        <taxon>Sar</taxon>
        <taxon>Alveolata</taxon>
        <taxon>Dinophyceae</taxon>
        <taxon>Suessiales</taxon>
        <taxon>Symbiodiniaceae</taxon>
        <taxon>Durusdinium</taxon>
    </lineage>
</organism>
<feature type="compositionally biased region" description="Polar residues" evidence="1">
    <location>
        <begin position="259"/>
        <end position="272"/>
    </location>
</feature>
<feature type="compositionally biased region" description="Low complexity" evidence="1">
    <location>
        <begin position="412"/>
        <end position="424"/>
    </location>
</feature>
<dbReference type="PRINTS" id="PR00453">
    <property type="entry name" value="VWFADOMAIN"/>
</dbReference>
<dbReference type="Proteomes" id="UP001642464">
    <property type="component" value="Unassembled WGS sequence"/>
</dbReference>
<gene>
    <name evidence="4" type="ORF">SCF082_LOCUS27617</name>
</gene>
<protein>
    <submittedName>
        <fullName evidence="4">Collagen alpha-1(XII) chain</fullName>
    </submittedName>
</protein>
<keyword evidence="5" id="KW-1185">Reference proteome</keyword>
<keyword evidence="4" id="KW-0176">Collagen</keyword>
<dbReference type="SUPFAM" id="SSF53300">
    <property type="entry name" value="vWA-like"/>
    <property type="match status" value="1"/>
</dbReference>
<sequence length="554" mass="59285">MNSMTLRCWALILALIVQPLVAMRPAVSLRADSAAYAELVQKLRQGREDCHSAIDVVFLLDGSWSVKKPDWKALKEFMTKTVQRFQIGPEKLQVGIVQFTGSAQQEMNFKSSAEEIAEGILNLEQEGGFTSVKAGLEETQELFENHHRKARRIVVMIADGDVDDGSTELAREMEEEDDTIIFSVAVGEEAKIEELKEVATNGNLFFKVENYGSLDRIVNSISKYSCEVADEAHSESSFVATTPSESESGESAHGATSETLSHSQLDNAKSSLGTGTQTASQGTQIGTATQTASQGTQMGEQKSSVVTGAQTMSHSTQTEEQKSSLGTNTQAASQGAQIGTDTQTASQGTQMGEQKSSVGTSTQTLSHSQIDNIKSSVDTGTTQMEDDKSASLGTQTLSHSKINPESSLYSQSTDSTHTHTLSHSQIDDTRVSHSHGTETGWYGHQMSSAGQQSNSYNFPGGVQVIITPYQGAAAGTLPSTAPVPLNVAPTYTSVQTPVQEPASYTPPETEPVEPVEEQIEYTPPKTVGAPLVLKERDKIGSHPLLTSGPDTSGN</sequence>
<evidence type="ECO:0000259" key="3">
    <source>
        <dbReference type="PROSITE" id="PS50234"/>
    </source>
</evidence>
<dbReference type="InterPro" id="IPR052229">
    <property type="entry name" value="Collagen-VI/PIF"/>
</dbReference>
<evidence type="ECO:0000313" key="5">
    <source>
        <dbReference type="Proteomes" id="UP001642464"/>
    </source>
</evidence>
<dbReference type="Pfam" id="PF00092">
    <property type="entry name" value="VWA"/>
    <property type="match status" value="1"/>
</dbReference>
<feature type="signal peptide" evidence="2">
    <location>
        <begin position="1"/>
        <end position="22"/>
    </location>
</feature>
<feature type="compositionally biased region" description="Polar residues" evidence="1">
    <location>
        <begin position="445"/>
        <end position="454"/>
    </location>
</feature>
<feature type="region of interest" description="Disordered" evidence="1">
    <location>
        <begin position="497"/>
        <end position="529"/>
    </location>
</feature>
<dbReference type="PANTHER" id="PTHR22588:SF3">
    <property type="entry name" value="VWFA DOMAIN-CONTAINING PROTEIN"/>
    <property type="match status" value="1"/>
</dbReference>
<feature type="compositionally biased region" description="Low complexity" evidence="1">
    <location>
        <begin position="273"/>
        <end position="297"/>
    </location>
</feature>
<comment type="caution">
    <text evidence="4">The sequence shown here is derived from an EMBL/GenBank/DDBJ whole genome shotgun (WGS) entry which is preliminary data.</text>
</comment>
<feature type="compositionally biased region" description="Acidic residues" evidence="1">
    <location>
        <begin position="510"/>
        <end position="519"/>
    </location>
</feature>
<dbReference type="InterPro" id="IPR002035">
    <property type="entry name" value="VWF_A"/>
</dbReference>
<feature type="compositionally biased region" description="Polar residues" evidence="1">
    <location>
        <begin position="323"/>
        <end position="383"/>
    </location>
</feature>
<dbReference type="PROSITE" id="PS50234">
    <property type="entry name" value="VWFA"/>
    <property type="match status" value="1"/>
</dbReference>